<reference evidence="2" key="1">
    <citation type="journal article" date="2021" name="PeerJ">
        <title>Extensive microbial diversity within the chicken gut microbiome revealed by metagenomics and culture.</title>
        <authorList>
            <person name="Gilroy R."/>
            <person name="Ravi A."/>
            <person name="Getino M."/>
            <person name="Pursley I."/>
            <person name="Horton D.L."/>
            <person name="Alikhan N.F."/>
            <person name="Baker D."/>
            <person name="Gharbi K."/>
            <person name="Hall N."/>
            <person name="Watson M."/>
            <person name="Adriaenssens E.M."/>
            <person name="Foster-Nyarko E."/>
            <person name="Jarju S."/>
            <person name="Secka A."/>
            <person name="Antonio M."/>
            <person name="Oren A."/>
            <person name="Chaudhuri R.R."/>
            <person name="La Ragione R."/>
            <person name="Hildebrand F."/>
            <person name="Pallen M.J."/>
        </authorList>
    </citation>
    <scope>NUCLEOTIDE SEQUENCE</scope>
    <source>
        <strain evidence="2">CHK160-9182</strain>
    </source>
</reference>
<dbReference type="NCBIfam" id="TIGR00125">
    <property type="entry name" value="cyt_tran_rel"/>
    <property type="match status" value="1"/>
</dbReference>
<evidence type="ECO:0000313" key="2">
    <source>
        <dbReference type="EMBL" id="HIW06968.1"/>
    </source>
</evidence>
<organism evidence="2 3">
    <name type="scientific">Candidatus Ignatzschineria merdigallinarum</name>
    <dbReference type="NCBI Taxonomy" id="2838621"/>
    <lineage>
        <taxon>Bacteria</taxon>
        <taxon>Pseudomonadati</taxon>
        <taxon>Pseudomonadota</taxon>
        <taxon>Gammaproteobacteria</taxon>
        <taxon>Cardiobacteriales</taxon>
        <taxon>Ignatzschineriaceae</taxon>
        <taxon>Ignatzschineria</taxon>
    </lineage>
</organism>
<dbReference type="Gene3D" id="3.40.50.620">
    <property type="entry name" value="HUPs"/>
    <property type="match status" value="1"/>
</dbReference>
<dbReference type="InterPro" id="IPR052735">
    <property type="entry name" value="NAD_biosynth-regulator"/>
</dbReference>
<sequence length="300" mass="34682">MSIQKIGLIVGKFYPLHQGHINMILAAKLAVDELYVFVCSETDRDWELFLESEFTKVPSSEDRVNWAKEMLSGISGITVHGFNEDGIPAYPNGWQAWSDRLKTTLHALNIQPTVIFSSELQDKDFYESYFHTEVTLVDPPRDKFPVSATKIRTTPFQYWTYIPTMIRPFFTRTIVIDADIFRNPTLLPAILKLFNTVEVPGFEKIQFEIIQTSQIAKLIEHAKEDSRMISALIGDDSFIAKFKMQTQHSQLLKKCEVLQLSHNTHDAKDHHTVQDRLIFNEVSSFINRLMLRETLPQEIF</sequence>
<comment type="caution">
    <text evidence="2">The sequence shown here is derived from an EMBL/GenBank/DDBJ whole genome shotgun (WGS) entry which is preliminary data.</text>
</comment>
<dbReference type="InterPro" id="IPR004821">
    <property type="entry name" value="Cyt_trans-like"/>
</dbReference>
<gene>
    <name evidence="2" type="ORF">H9889_06545</name>
</gene>
<accession>A0A9D1Q5P8</accession>
<name>A0A9D1Q5P8_9GAMM</name>
<evidence type="ECO:0000313" key="3">
    <source>
        <dbReference type="Proteomes" id="UP000823934"/>
    </source>
</evidence>
<dbReference type="EMBL" id="DXHP01000144">
    <property type="protein sequence ID" value="HIW06968.1"/>
    <property type="molecule type" value="Genomic_DNA"/>
</dbReference>
<dbReference type="Proteomes" id="UP000823934">
    <property type="component" value="Unassembled WGS sequence"/>
</dbReference>
<dbReference type="GO" id="GO:0016779">
    <property type="term" value="F:nucleotidyltransferase activity"/>
    <property type="evidence" value="ECO:0007669"/>
    <property type="project" value="UniProtKB-KW"/>
</dbReference>
<feature type="domain" description="Cytidyltransferase-like" evidence="1">
    <location>
        <begin position="8"/>
        <end position="64"/>
    </location>
</feature>
<keyword evidence="2" id="KW-0548">Nucleotidyltransferase</keyword>
<dbReference type="PANTHER" id="PTHR37512">
    <property type="entry name" value="TRIFUNCTIONAL NAD BIOSYNTHESIS/REGULATOR PROTEIN NADR"/>
    <property type="match status" value="1"/>
</dbReference>
<dbReference type="PANTHER" id="PTHR37512:SF1">
    <property type="entry name" value="NADR_TTD14 AAA DOMAIN-CONTAINING PROTEIN"/>
    <property type="match status" value="1"/>
</dbReference>
<dbReference type="InterPro" id="IPR014729">
    <property type="entry name" value="Rossmann-like_a/b/a_fold"/>
</dbReference>
<dbReference type="SUPFAM" id="SSF52374">
    <property type="entry name" value="Nucleotidylyl transferase"/>
    <property type="match status" value="1"/>
</dbReference>
<proteinExistence type="predicted"/>
<dbReference type="Pfam" id="PF01467">
    <property type="entry name" value="CTP_transf_like"/>
    <property type="match status" value="1"/>
</dbReference>
<keyword evidence="2" id="KW-0808">Transferase</keyword>
<dbReference type="AlphaFoldDB" id="A0A9D1Q5P8"/>
<reference evidence="2" key="2">
    <citation type="submission" date="2021-04" db="EMBL/GenBank/DDBJ databases">
        <authorList>
            <person name="Gilroy R."/>
        </authorList>
    </citation>
    <scope>NUCLEOTIDE SEQUENCE</scope>
    <source>
        <strain evidence="2">CHK160-9182</strain>
    </source>
</reference>
<evidence type="ECO:0000259" key="1">
    <source>
        <dbReference type="Pfam" id="PF01467"/>
    </source>
</evidence>
<protein>
    <submittedName>
        <fullName evidence="2">Adenylyltransferase/cytidyltransferase family protein</fullName>
    </submittedName>
</protein>